<evidence type="ECO:0000313" key="2">
    <source>
        <dbReference type="Proteomes" id="UP001139887"/>
    </source>
</evidence>
<proteinExistence type="predicted"/>
<comment type="caution">
    <text evidence="1">The sequence shown here is derived from an EMBL/GenBank/DDBJ whole genome shotgun (WGS) entry which is preliminary data.</text>
</comment>
<reference evidence="1" key="1">
    <citation type="submission" date="2022-07" db="EMBL/GenBank/DDBJ databases">
        <title>Phylogenomic reconstructions and comparative analyses of Kickxellomycotina fungi.</title>
        <authorList>
            <person name="Reynolds N.K."/>
            <person name="Stajich J.E."/>
            <person name="Barry K."/>
            <person name="Grigoriev I.V."/>
            <person name="Crous P."/>
            <person name="Smith M.E."/>
        </authorList>
    </citation>
    <scope>NUCLEOTIDE SEQUENCE</scope>
    <source>
        <strain evidence="1">NRRL 1566</strain>
    </source>
</reference>
<name>A0A9W8I3D4_9FUNG</name>
<dbReference type="OrthoDB" id="5577393at2759"/>
<protein>
    <recommendedName>
        <fullName evidence="3">SWIM-type domain-containing protein</fullName>
    </recommendedName>
</protein>
<organism evidence="1 2">
    <name type="scientific">Coemansia brasiliensis</name>
    <dbReference type="NCBI Taxonomy" id="2650707"/>
    <lineage>
        <taxon>Eukaryota</taxon>
        <taxon>Fungi</taxon>
        <taxon>Fungi incertae sedis</taxon>
        <taxon>Zoopagomycota</taxon>
        <taxon>Kickxellomycotina</taxon>
        <taxon>Kickxellomycetes</taxon>
        <taxon>Kickxellales</taxon>
        <taxon>Kickxellaceae</taxon>
        <taxon>Coemansia</taxon>
    </lineage>
</organism>
<sequence>MGFWTPFQQNMWEYYLNNSCGPCYLDAAYSCDTDSFQLWTLFFERGGQTVPISYLVTTGISVRLVADWLETIVERTGQLHRKVIFVNSMKLIASVSTIFVSWDVRFGRYYIDQQLRTLILPKRSELPCSSEAVAAVQNINNDFMVAIAAAKSEPSIYEKARYLLDQEEEWMPKTYGQVEEFAQSSQAVARWRYLLWMTMLSRPDTNRIDSVLYFLVSVLTPGVEQAIELQNSKAAACSKFDMSVVERGSNSLLPDLEKMAMMPLDPPIICLISNDCKTKQIIDKHYGVCFCPKFAQHGMCEHLLYCFTVEIHQPWLVKLMNYLPLA</sequence>
<evidence type="ECO:0008006" key="3">
    <source>
        <dbReference type="Google" id="ProtNLM"/>
    </source>
</evidence>
<gene>
    <name evidence="1" type="ORF">IWW36_004549</name>
</gene>
<dbReference type="EMBL" id="JANBUW010000647">
    <property type="protein sequence ID" value="KAJ2846007.1"/>
    <property type="molecule type" value="Genomic_DNA"/>
</dbReference>
<dbReference type="AlphaFoldDB" id="A0A9W8I3D4"/>
<dbReference type="Proteomes" id="UP001139887">
    <property type="component" value="Unassembled WGS sequence"/>
</dbReference>
<keyword evidence="2" id="KW-1185">Reference proteome</keyword>
<evidence type="ECO:0000313" key="1">
    <source>
        <dbReference type="EMBL" id="KAJ2846007.1"/>
    </source>
</evidence>
<accession>A0A9W8I3D4</accession>